<keyword evidence="2" id="KW-0732">Signal</keyword>
<protein>
    <submittedName>
        <fullName evidence="3">Uncharacterized protein</fullName>
    </submittedName>
</protein>
<gene>
    <name evidence="3" type="ORF">PAECIP111802_04732</name>
</gene>
<evidence type="ECO:0000256" key="2">
    <source>
        <dbReference type="SAM" id="SignalP"/>
    </source>
</evidence>
<sequence length="174" mass="19678">MRQKPYFFSRRTTAFLTLLLLLMAYSPRGVHALSCSKGPTVAEEFERSTVVFRGTVVKENNDKLTFQVRESWKGVVGSWIQVQVSTIWIPMQRGQEYLVYATDQSGKLTANLCGRTDLWEKSKLDVASFPNGSTFPAPPRYPELHWGIPLFASVVTLSGIGAGLYIRYARNRRP</sequence>
<feature type="transmembrane region" description="Helical" evidence="1">
    <location>
        <begin position="146"/>
        <end position="166"/>
    </location>
</feature>
<accession>A0ABM8VN00</accession>
<comment type="caution">
    <text evidence="3">The sequence shown here is derived from an EMBL/GenBank/DDBJ whole genome shotgun (WGS) entry which is preliminary data.</text>
</comment>
<proteinExistence type="predicted"/>
<feature type="signal peptide" evidence="2">
    <location>
        <begin position="1"/>
        <end position="32"/>
    </location>
</feature>
<keyword evidence="1" id="KW-0812">Transmembrane</keyword>
<keyword evidence="1" id="KW-0472">Membrane</keyword>
<keyword evidence="4" id="KW-1185">Reference proteome</keyword>
<evidence type="ECO:0000313" key="4">
    <source>
        <dbReference type="Proteomes" id="UP000730618"/>
    </source>
</evidence>
<keyword evidence="1" id="KW-1133">Transmembrane helix</keyword>
<evidence type="ECO:0000256" key="1">
    <source>
        <dbReference type="SAM" id="Phobius"/>
    </source>
</evidence>
<dbReference type="EMBL" id="CAJVCE010000015">
    <property type="protein sequence ID" value="CAG7650479.1"/>
    <property type="molecule type" value="Genomic_DNA"/>
</dbReference>
<feature type="chain" id="PRO_5046214960" evidence="2">
    <location>
        <begin position="33"/>
        <end position="174"/>
    </location>
</feature>
<dbReference type="Proteomes" id="UP000730618">
    <property type="component" value="Unassembled WGS sequence"/>
</dbReference>
<name>A0ABM8VN00_9BACL</name>
<evidence type="ECO:0000313" key="3">
    <source>
        <dbReference type="EMBL" id="CAG7650479.1"/>
    </source>
</evidence>
<organism evidence="3 4">
    <name type="scientific">Paenibacillus allorhizosphaerae</name>
    <dbReference type="NCBI Taxonomy" id="2849866"/>
    <lineage>
        <taxon>Bacteria</taxon>
        <taxon>Bacillati</taxon>
        <taxon>Bacillota</taxon>
        <taxon>Bacilli</taxon>
        <taxon>Bacillales</taxon>
        <taxon>Paenibacillaceae</taxon>
        <taxon>Paenibacillus</taxon>
    </lineage>
</organism>
<dbReference type="RefSeq" id="WP_218101005.1">
    <property type="nucleotide sequence ID" value="NZ_CAJVCE010000015.1"/>
</dbReference>
<reference evidence="3 4" key="1">
    <citation type="submission" date="2021-06" db="EMBL/GenBank/DDBJ databases">
        <authorList>
            <person name="Criscuolo A."/>
        </authorList>
    </citation>
    <scope>NUCLEOTIDE SEQUENCE [LARGE SCALE GENOMIC DNA]</scope>
    <source>
        <strain evidence="4">CIP 111802</strain>
    </source>
</reference>